<evidence type="ECO:0000313" key="4">
    <source>
        <dbReference type="Proteomes" id="UP000183376"/>
    </source>
</evidence>
<dbReference type="InterPro" id="IPR013538">
    <property type="entry name" value="ASHA1/2-like_C"/>
</dbReference>
<dbReference type="OrthoDB" id="9803476at2"/>
<dbReference type="InterPro" id="IPR023393">
    <property type="entry name" value="START-like_dom_sf"/>
</dbReference>
<proteinExistence type="inferred from homology"/>
<dbReference type="Pfam" id="PF08327">
    <property type="entry name" value="AHSA1"/>
    <property type="match status" value="1"/>
</dbReference>
<organism evidence="3 4">
    <name type="scientific">Allokutzneria albata</name>
    <name type="common">Kibdelosporangium albatum</name>
    <dbReference type="NCBI Taxonomy" id="211114"/>
    <lineage>
        <taxon>Bacteria</taxon>
        <taxon>Bacillati</taxon>
        <taxon>Actinomycetota</taxon>
        <taxon>Actinomycetes</taxon>
        <taxon>Pseudonocardiales</taxon>
        <taxon>Pseudonocardiaceae</taxon>
        <taxon>Allokutzneria</taxon>
    </lineage>
</organism>
<dbReference type="CDD" id="cd08898">
    <property type="entry name" value="SRPBCC_CalC_Aha1-like_5"/>
    <property type="match status" value="1"/>
</dbReference>
<dbReference type="Gene3D" id="3.30.530.20">
    <property type="match status" value="1"/>
</dbReference>
<dbReference type="STRING" id="211114.SAMN04489726_7649"/>
<dbReference type="RefSeq" id="WP_030428403.1">
    <property type="nucleotide sequence ID" value="NZ_JOEF01000004.1"/>
</dbReference>
<evidence type="ECO:0000256" key="1">
    <source>
        <dbReference type="ARBA" id="ARBA00006817"/>
    </source>
</evidence>
<dbReference type="eggNOG" id="COG3832">
    <property type="taxonomic scope" value="Bacteria"/>
</dbReference>
<gene>
    <name evidence="3" type="ORF">SAMN04489726_7649</name>
</gene>
<reference evidence="3 4" key="1">
    <citation type="submission" date="2016-10" db="EMBL/GenBank/DDBJ databases">
        <authorList>
            <person name="de Groot N.N."/>
        </authorList>
    </citation>
    <scope>NUCLEOTIDE SEQUENCE [LARGE SCALE GENOMIC DNA]</scope>
    <source>
        <strain evidence="3 4">DSM 44149</strain>
    </source>
</reference>
<keyword evidence="4" id="KW-1185">Reference proteome</keyword>
<feature type="domain" description="Activator of Hsp90 ATPase homologue 1/2-like C-terminal" evidence="2">
    <location>
        <begin position="14"/>
        <end position="144"/>
    </location>
</feature>
<dbReference type="AlphaFoldDB" id="A0A1H0D880"/>
<dbReference type="EMBL" id="LT629701">
    <property type="protein sequence ID" value="SDN66402.1"/>
    <property type="molecule type" value="Genomic_DNA"/>
</dbReference>
<evidence type="ECO:0000259" key="2">
    <source>
        <dbReference type="Pfam" id="PF08327"/>
    </source>
</evidence>
<protein>
    <submittedName>
        <fullName evidence="3">Uncharacterized conserved protein YndB, AHSA1/START domain</fullName>
    </submittedName>
</protein>
<evidence type="ECO:0000313" key="3">
    <source>
        <dbReference type="EMBL" id="SDN66402.1"/>
    </source>
</evidence>
<name>A0A1H0D880_ALLAB</name>
<sequence length="145" mass="16099">MSSTDRIERELVINAPVARVWAAITEPDQIMKWLGDFAEIDLRPGGRMVFGWSAHGRFNAVIDEVEPTSRLVYRWSSEDGAEVTDGNSTRVEYSLAAEGAGTRLRLVETGFDALAYEPEVRAAKHADNVGGWRAELGELKEYVEA</sequence>
<accession>A0A1H0D880</accession>
<dbReference type="SUPFAM" id="SSF55961">
    <property type="entry name" value="Bet v1-like"/>
    <property type="match status" value="1"/>
</dbReference>
<dbReference type="Proteomes" id="UP000183376">
    <property type="component" value="Chromosome I"/>
</dbReference>
<comment type="similarity">
    <text evidence="1">Belongs to the AHA1 family.</text>
</comment>